<comment type="similarity">
    <text evidence="2">Belongs to the cyclin family.</text>
</comment>
<keyword evidence="1 2" id="KW-0195">Cyclin</keyword>
<feature type="domain" description="Cyclin-like" evidence="3">
    <location>
        <begin position="165"/>
        <end position="244"/>
    </location>
</feature>
<evidence type="ECO:0000259" key="3">
    <source>
        <dbReference type="SMART" id="SM00385"/>
    </source>
</evidence>
<evidence type="ECO:0000256" key="1">
    <source>
        <dbReference type="ARBA" id="ARBA00023127"/>
    </source>
</evidence>
<dbReference type="Pfam" id="PF02984">
    <property type="entry name" value="Cyclin_C"/>
    <property type="match status" value="1"/>
</dbReference>
<dbReference type="GeneID" id="5892600"/>
<evidence type="ECO:0000256" key="2">
    <source>
        <dbReference type="RuleBase" id="RU000383"/>
    </source>
</evidence>
<dbReference type="FunCoup" id="A9V3Q6">
    <property type="interactions" value="292"/>
</dbReference>
<dbReference type="EMBL" id="CH991557">
    <property type="protein sequence ID" value="EDQ87852.1"/>
    <property type="molecule type" value="Genomic_DNA"/>
</dbReference>
<name>A9V3Q6_MONBE</name>
<feature type="domain" description="Cyclin-like" evidence="3">
    <location>
        <begin position="47"/>
        <end position="133"/>
    </location>
</feature>
<dbReference type="InParanoid" id="A9V3Q6"/>
<dbReference type="PANTHER" id="PTHR10177">
    <property type="entry name" value="CYCLINS"/>
    <property type="match status" value="1"/>
</dbReference>
<dbReference type="SMART" id="SM00385">
    <property type="entry name" value="CYCLIN"/>
    <property type="match status" value="2"/>
</dbReference>
<dbReference type="InterPro" id="IPR039361">
    <property type="entry name" value="Cyclin"/>
</dbReference>
<dbReference type="eggNOG" id="KOG0654">
    <property type="taxonomic scope" value="Eukaryota"/>
</dbReference>
<proteinExistence type="inferred from homology"/>
<dbReference type="InterPro" id="IPR004367">
    <property type="entry name" value="Cyclin_C-dom"/>
</dbReference>
<dbReference type="AlphaFoldDB" id="A9V3Q6"/>
<gene>
    <name evidence="5" type="ORF">MONBRDRAFT_9572</name>
</gene>
<organism evidence="5 6">
    <name type="scientific">Monosiga brevicollis</name>
    <name type="common">Choanoflagellate</name>
    <dbReference type="NCBI Taxonomy" id="81824"/>
    <lineage>
        <taxon>Eukaryota</taxon>
        <taxon>Choanoflagellata</taxon>
        <taxon>Craspedida</taxon>
        <taxon>Salpingoecidae</taxon>
        <taxon>Monosiga</taxon>
    </lineage>
</organism>
<keyword evidence="6" id="KW-1185">Reference proteome</keyword>
<dbReference type="CDD" id="cd20529">
    <property type="entry name" value="CYCLIN_CCNJ-like_rpt2"/>
    <property type="match status" value="1"/>
</dbReference>
<dbReference type="RefSeq" id="XP_001747385.1">
    <property type="nucleotide sequence ID" value="XM_001747333.1"/>
</dbReference>
<dbReference type="Proteomes" id="UP000001357">
    <property type="component" value="Unassembled WGS sequence"/>
</dbReference>
<sequence>MTTSALAALNAQAITSEVHRNMRVQESQLQLAQYCGPLADLRPRCVQRIHRLARAFRFHRLTRDAAIFYFDRMLFLFHMHESHLELAVQTAFLMAAKCQEAEEVVPTHHDLHRAGCAVVPTAHLKAFEASYLERVDWILTSVTPSDFLDYYARFSISSQDCLAGLPLHNVHNVEAFTLDLADQVLQEASMANHVATFLPSHRAAAAITTARLIVDIKPAWSPTLQAVSGLTWREISPCVDAMLQLNLNPSCHREMAALRQCLQHQEAEPACRSPHAERTLSMDSGIWSAPESPMCADDSVFDDPLLESSHVHPTHTQRETQPVHQLQQCSTRHKLDPAAHHLPHTPTKQFRVTYGQPAVAHAPVRALRLGAHVPLQRPPTDQLLTRPVARYPDSLLARAFRDLIV</sequence>
<dbReference type="STRING" id="81824.A9V3Q6"/>
<protein>
    <recommendedName>
        <fullName evidence="7">Cyclin-like domain-containing protein</fullName>
    </recommendedName>
</protein>
<dbReference type="SMART" id="SM01332">
    <property type="entry name" value="Cyclin_C"/>
    <property type="match status" value="1"/>
</dbReference>
<dbReference type="KEGG" id="mbr:MONBRDRAFT_9572"/>
<dbReference type="InterPro" id="IPR036915">
    <property type="entry name" value="Cyclin-like_sf"/>
</dbReference>
<dbReference type="Gene3D" id="1.10.472.10">
    <property type="entry name" value="Cyclin-like"/>
    <property type="match status" value="2"/>
</dbReference>
<dbReference type="Pfam" id="PF00134">
    <property type="entry name" value="Cyclin_N"/>
    <property type="match status" value="1"/>
</dbReference>
<dbReference type="OMA" id="ITIHIAV"/>
<dbReference type="FunFam" id="1.10.472.10:FF:000256">
    <property type="entry name" value="Cyclin A3, putative"/>
    <property type="match status" value="1"/>
</dbReference>
<dbReference type="InterPro" id="IPR013763">
    <property type="entry name" value="Cyclin-like_dom"/>
</dbReference>
<evidence type="ECO:0000313" key="6">
    <source>
        <dbReference type="Proteomes" id="UP000001357"/>
    </source>
</evidence>
<evidence type="ECO:0008006" key="7">
    <source>
        <dbReference type="Google" id="ProtNLM"/>
    </source>
</evidence>
<reference evidence="5 6" key="1">
    <citation type="journal article" date="2008" name="Nature">
        <title>The genome of the choanoflagellate Monosiga brevicollis and the origin of metazoans.</title>
        <authorList>
            <consortium name="JGI Sequencing"/>
            <person name="King N."/>
            <person name="Westbrook M.J."/>
            <person name="Young S.L."/>
            <person name="Kuo A."/>
            <person name="Abedin M."/>
            <person name="Chapman J."/>
            <person name="Fairclough S."/>
            <person name="Hellsten U."/>
            <person name="Isogai Y."/>
            <person name="Letunic I."/>
            <person name="Marr M."/>
            <person name="Pincus D."/>
            <person name="Putnam N."/>
            <person name="Rokas A."/>
            <person name="Wright K.J."/>
            <person name="Zuzow R."/>
            <person name="Dirks W."/>
            <person name="Good M."/>
            <person name="Goodstein D."/>
            <person name="Lemons D."/>
            <person name="Li W."/>
            <person name="Lyons J.B."/>
            <person name="Morris A."/>
            <person name="Nichols S."/>
            <person name="Richter D.J."/>
            <person name="Salamov A."/>
            <person name="Bork P."/>
            <person name="Lim W.A."/>
            <person name="Manning G."/>
            <person name="Miller W.T."/>
            <person name="McGinnis W."/>
            <person name="Shapiro H."/>
            <person name="Tjian R."/>
            <person name="Grigoriev I.V."/>
            <person name="Rokhsar D."/>
        </authorList>
    </citation>
    <scope>NUCLEOTIDE SEQUENCE [LARGE SCALE GENOMIC DNA]</scope>
    <source>
        <strain evidence="6">MX1 / ATCC 50154</strain>
    </source>
</reference>
<dbReference type="InterPro" id="IPR006671">
    <property type="entry name" value="Cyclin_N"/>
</dbReference>
<dbReference type="SUPFAM" id="SSF47954">
    <property type="entry name" value="Cyclin-like"/>
    <property type="match status" value="2"/>
</dbReference>
<evidence type="ECO:0000313" key="5">
    <source>
        <dbReference type="EMBL" id="EDQ87852.1"/>
    </source>
</evidence>
<accession>A9V3Q6</accession>
<evidence type="ECO:0000259" key="4">
    <source>
        <dbReference type="SMART" id="SM01332"/>
    </source>
</evidence>
<feature type="domain" description="Cyclin C-terminal" evidence="4">
    <location>
        <begin position="142"/>
        <end position="276"/>
    </location>
</feature>